<dbReference type="EMBL" id="CAJFCI010000032">
    <property type="protein sequence ID" value="CAD5107307.1"/>
    <property type="molecule type" value="Genomic_DNA"/>
</dbReference>
<dbReference type="PROSITE" id="PS51257">
    <property type="entry name" value="PROKAR_LIPOPROTEIN"/>
    <property type="match status" value="1"/>
</dbReference>
<feature type="signal peptide" evidence="1">
    <location>
        <begin position="1"/>
        <end position="26"/>
    </location>
</feature>
<keyword evidence="4" id="KW-1185">Reference proteome</keyword>
<evidence type="ECO:0000259" key="2">
    <source>
        <dbReference type="Pfam" id="PF13372"/>
    </source>
</evidence>
<evidence type="ECO:0000313" key="3">
    <source>
        <dbReference type="EMBL" id="CAD5107307.1"/>
    </source>
</evidence>
<evidence type="ECO:0000256" key="1">
    <source>
        <dbReference type="SAM" id="SignalP"/>
    </source>
</evidence>
<dbReference type="AlphaFoldDB" id="A0A7U7I9V2"/>
<organism evidence="3 4">
    <name type="scientific">Zestomonas carbonaria</name>
    <dbReference type="NCBI Taxonomy" id="2762745"/>
    <lineage>
        <taxon>Bacteria</taxon>
        <taxon>Pseudomonadati</taxon>
        <taxon>Pseudomonadota</taxon>
        <taxon>Gammaproteobacteria</taxon>
        <taxon>Pseudomonadales</taxon>
        <taxon>Pseudomonadaceae</taxon>
        <taxon>Zestomonas</taxon>
    </lineage>
</organism>
<gene>
    <name evidence="3" type="ORF">PSEWESI4_01578</name>
</gene>
<feature type="domain" description="Alginate export" evidence="2">
    <location>
        <begin position="269"/>
        <end position="475"/>
    </location>
</feature>
<evidence type="ECO:0000313" key="4">
    <source>
        <dbReference type="Proteomes" id="UP000583387"/>
    </source>
</evidence>
<dbReference type="InterPro" id="IPR053728">
    <property type="entry name" value="Alginate_Permeability_Chnl"/>
</dbReference>
<accession>A0A7U7I9V2</accession>
<dbReference type="InterPro" id="IPR025388">
    <property type="entry name" value="Alginate_export_dom"/>
</dbReference>
<dbReference type="Gene3D" id="2.40.160.100">
    <property type="match status" value="1"/>
</dbReference>
<dbReference type="Proteomes" id="UP000583387">
    <property type="component" value="Unassembled WGS sequence"/>
</dbReference>
<dbReference type="RefSeq" id="WP_187670656.1">
    <property type="nucleotide sequence ID" value="NZ_CAJFCI010000032.1"/>
</dbReference>
<sequence length="487" mass="55067">MPRNIGKHTAHWLGWALLLGCGLARAEDSGEATAPAGESVPAGDAAPAADTLEIGHKFTVQGGYGPQDSNLSEDYEPFYGLRYEPSLSWFSPERQWPVWQGFVRAWFNYNSSQASTPFQEQDLDRERRQVEHFSAELREFYLRRNLIGDDPRFSLALGRQRYADYYGMWWDDSLESLRFDYSDDFASGFFAVGQRFFYYNSDSNSLDDGARSILYGFGEYAWRWQAKHWAGTRVLLEYDHSGADPDDPTDFKGGRLGLFAHGDDLDWGPISDYRVELALLAGRVRATSAAPAETSEHHDSRGWALVGDLGKRFDDWPWQPRIALRAGITDKPDDEFDGFGFNELQSDRVSGRETYSSGLLGSFISVNLRNLAFYGIAVETRPQPRHYFDVRVSDLYLRDPDQDLPLRISPELLAPPTAPGQANPITGSKSLGQVLDLNYYWEMFPFAIQGRQLNLDLLFSAGYFLAGNAVRGLDDDYQLSFGAVLRY</sequence>
<feature type="chain" id="PRO_5031095008" description="Alginate export domain-containing protein" evidence="1">
    <location>
        <begin position="27"/>
        <end position="487"/>
    </location>
</feature>
<name>A0A7U7I9V2_9GAMM</name>
<keyword evidence="1" id="KW-0732">Signal</keyword>
<dbReference type="Pfam" id="PF13372">
    <property type="entry name" value="Alginate_exp"/>
    <property type="match status" value="1"/>
</dbReference>
<protein>
    <recommendedName>
        <fullName evidence="2">Alginate export domain-containing protein</fullName>
    </recommendedName>
</protein>
<proteinExistence type="predicted"/>
<reference evidence="3 4" key="1">
    <citation type="submission" date="2020-08" db="EMBL/GenBank/DDBJ databases">
        <authorList>
            <person name="Criscuolo A."/>
        </authorList>
    </citation>
    <scope>NUCLEOTIDE SEQUENCE [LARGE SCALE GENOMIC DNA]</scope>
    <source>
        <strain evidence="3">CIP111764</strain>
    </source>
</reference>
<comment type="caution">
    <text evidence="3">The sequence shown here is derived from an EMBL/GenBank/DDBJ whole genome shotgun (WGS) entry which is preliminary data.</text>
</comment>